<name>A0A453GY55_AEGTS</name>
<organism evidence="1 2">
    <name type="scientific">Aegilops tauschii subsp. strangulata</name>
    <name type="common">Goatgrass</name>
    <dbReference type="NCBI Taxonomy" id="200361"/>
    <lineage>
        <taxon>Eukaryota</taxon>
        <taxon>Viridiplantae</taxon>
        <taxon>Streptophyta</taxon>
        <taxon>Embryophyta</taxon>
        <taxon>Tracheophyta</taxon>
        <taxon>Spermatophyta</taxon>
        <taxon>Magnoliopsida</taxon>
        <taxon>Liliopsida</taxon>
        <taxon>Poales</taxon>
        <taxon>Poaceae</taxon>
        <taxon>BOP clade</taxon>
        <taxon>Pooideae</taxon>
        <taxon>Triticodae</taxon>
        <taxon>Triticeae</taxon>
        <taxon>Triticinae</taxon>
        <taxon>Aegilops</taxon>
    </lineage>
</organism>
<protein>
    <submittedName>
        <fullName evidence="1">Uncharacterized protein</fullName>
    </submittedName>
</protein>
<dbReference type="Gramene" id="AET3Gv21250800.1">
    <property type="protein sequence ID" value="AET3Gv21250800.1"/>
    <property type="gene ID" value="AET3Gv21250800"/>
</dbReference>
<evidence type="ECO:0000313" key="1">
    <source>
        <dbReference type="EnsemblPlants" id="AET3Gv21250800.1"/>
    </source>
</evidence>
<reference evidence="1" key="5">
    <citation type="journal article" date="2021" name="G3 (Bethesda)">
        <title>Aegilops tauschii genome assembly Aet v5.0 features greater sequence contiguity and improved annotation.</title>
        <authorList>
            <person name="Wang L."/>
            <person name="Zhu T."/>
            <person name="Rodriguez J.C."/>
            <person name="Deal K.R."/>
            <person name="Dubcovsky J."/>
            <person name="McGuire P.E."/>
            <person name="Lux T."/>
            <person name="Spannagl M."/>
            <person name="Mayer K.F.X."/>
            <person name="Baldrich P."/>
            <person name="Meyers B.C."/>
            <person name="Huo N."/>
            <person name="Gu Y.Q."/>
            <person name="Zhou H."/>
            <person name="Devos K.M."/>
            <person name="Bennetzen J.L."/>
            <person name="Unver T."/>
            <person name="Budak H."/>
            <person name="Gulick P.J."/>
            <person name="Galiba G."/>
            <person name="Kalapos B."/>
            <person name="Nelson D.R."/>
            <person name="Li P."/>
            <person name="You F.M."/>
            <person name="Luo M.C."/>
            <person name="Dvorak J."/>
        </authorList>
    </citation>
    <scope>NUCLEOTIDE SEQUENCE [LARGE SCALE GENOMIC DNA]</scope>
    <source>
        <strain evidence="1">cv. AL8/78</strain>
    </source>
</reference>
<proteinExistence type="predicted"/>
<dbReference type="AlphaFoldDB" id="A0A453GY55"/>
<dbReference type="EnsemblPlants" id="AET3Gv21250800.1">
    <property type="protein sequence ID" value="AET3Gv21250800.1"/>
    <property type="gene ID" value="AET3Gv21250800"/>
</dbReference>
<keyword evidence="2" id="KW-1185">Reference proteome</keyword>
<reference evidence="2" key="1">
    <citation type="journal article" date="2014" name="Science">
        <title>Ancient hybridizations among the ancestral genomes of bread wheat.</title>
        <authorList>
            <consortium name="International Wheat Genome Sequencing Consortium,"/>
            <person name="Marcussen T."/>
            <person name="Sandve S.R."/>
            <person name="Heier L."/>
            <person name="Spannagl M."/>
            <person name="Pfeifer M."/>
            <person name="Jakobsen K.S."/>
            <person name="Wulff B.B."/>
            <person name="Steuernagel B."/>
            <person name="Mayer K.F."/>
            <person name="Olsen O.A."/>
        </authorList>
    </citation>
    <scope>NUCLEOTIDE SEQUENCE [LARGE SCALE GENOMIC DNA]</scope>
    <source>
        <strain evidence="2">cv. AL8/78</strain>
    </source>
</reference>
<accession>A0A453GY55</accession>
<reference evidence="2" key="2">
    <citation type="journal article" date="2017" name="Nat. Plants">
        <title>The Aegilops tauschii genome reveals multiple impacts of transposons.</title>
        <authorList>
            <person name="Zhao G."/>
            <person name="Zou C."/>
            <person name="Li K."/>
            <person name="Wang K."/>
            <person name="Li T."/>
            <person name="Gao L."/>
            <person name="Zhang X."/>
            <person name="Wang H."/>
            <person name="Yang Z."/>
            <person name="Liu X."/>
            <person name="Jiang W."/>
            <person name="Mao L."/>
            <person name="Kong X."/>
            <person name="Jiao Y."/>
            <person name="Jia J."/>
        </authorList>
    </citation>
    <scope>NUCLEOTIDE SEQUENCE [LARGE SCALE GENOMIC DNA]</scope>
    <source>
        <strain evidence="2">cv. AL8/78</strain>
    </source>
</reference>
<reference evidence="1" key="4">
    <citation type="submission" date="2019-03" db="UniProtKB">
        <authorList>
            <consortium name="EnsemblPlants"/>
        </authorList>
    </citation>
    <scope>IDENTIFICATION</scope>
</reference>
<evidence type="ECO:0000313" key="2">
    <source>
        <dbReference type="Proteomes" id="UP000015105"/>
    </source>
</evidence>
<reference evidence="1" key="3">
    <citation type="journal article" date="2017" name="Nature">
        <title>Genome sequence of the progenitor of the wheat D genome Aegilops tauschii.</title>
        <authorList>
            <person name="Luo M.C."/>
            <person name="Gu Y.Q."/>
            <person name="Puiu D."/>
            <person name="Wang H."/>
            <person name="Twardziok S.O."/>
            <person name="Deal K.R."/>
            <person name="Huo N."/>
            <person name="Zhu T."/>
            <person name="Wang L."/>
            <person name="Wang Y."/>
            <person name="McGuire P.E."/>
            <person name="Liu S."/>
            <person name="Long H."/>
            <person name="Ramasamy R.K."/>
            <person name="Rodriguez J.C."/>
            <person name="Van S.L."/>
            <person name="Yuan L."/>
            <person name="Wang Z."/>
            <person name="Xia Z."/>
            <person name="Xiao L."/>
            <person name="Anderson O.D."/>
            <person name="Ouyang S."/>
            <person name="Liang Y."/>
            <person name="Zimin A.V."/>
            <person name="Pertea G."/>
            <person name="Qi P."/>
            <person name="Bennetzen J.L."/>
            <person name="Dai X."/>
            <person name="Dawson M.W."/>
            <person name="Muller H.G."/>
            <person name="Kugler K."/>
            <person name="Rivarola-Duarte L."/>
            <person name="Spannagl M."/>
            <person name="Mayer K.F.X."/>
            <person name="Lu F.H."/>
            <person name="Bevan M.W."/>
            <person name="Leroy P."/>
            <person name="Li P."/>
            <person name="You F.M."/>
            <person name="Sun Q."/>
            <person name="Liu Z."/>
            <person name="Lyons E."/>
            <person name="Wicker T."/>
            <person name="Salzberg S.L."/>
            <person name="Devos K.M."/>
            <person name="Dvorak J."/>
        </authorList>
    </citation>
    <scope>NUCLEOTIDE SEQUENCE [LARGE SCALE GENOMIC DNA]</scope>
    <source>
        <strain evidence="1">cv. AL8/78</strain>
    </source>
</reference>
<sequence>QAKTIRTTLCKILYSQTERRRTLCKILSTLMEGKAILLCLVVILQLGNSIHVEQCFSGVVFGGHVCTESQCRSSCQQKWGNEVVNSFCRVDIPDFFHCYCIVCDS</sequence>
<dbReference type="Proteomes" id="UP000015105">
    <property type="component" value="Chromosome 3D"/>
</dbReference>